<gene>
    <name evidence="3" type="ordered locus">Tagg_0581</name>
</gene>
<evidence type="ECO:0000259" key="2">
    <source>
        <dbReference type="Pfam" id="PF00535"/>
    </source>
</evidence>
<proteinExistence type="predicted"/>
<feature type="transmembrane region" description="Helical" evidence="1">
    <location>
        <begin position="315"/>
        <end position="331"/>
    </location>
</feature>
<keyword evidence="1" id="KW-0472">Membrane</keyword>
<dbReference type="PANTHER" id="PTHR43630">
    <property type="entry name" value="POLY-BETA-1,6-N-ACETYL-D-GLUCOSAMINE SYNTHASE"/>
    <property type="match status" value="1"/>
</dbReference>
<feature type="transmembrane region" description="Helical" evidence="1">
    <location>
        <begin position="6"/>
        <end position="27"/>
    </location>
</feature>
<keyword evidence="1" id="KW-0812">Transmembrane</keyword>
<organism evidence="3 4">
    <name type="scientific">Thermosphaera aggregans (strain DSM 11486 / M11TL)</name>
    <dbReference type="NCBI Taxonomy" id="633148"/>
    <lineage>
        <taxon>Archaea</taxon>
        <taxon>Thermoproteota</taxon>
        <taxon>Thermoprotei</taxon>
        <taxon>Desulfurococcales</taxon>
        <taxon>Desulfurococcaceae</taxon>
        <taxon>Thermosphaera</taxon>
    </lineage>
</organism>
<feature type="domain" description="Glycosyltransferase 2-like" evidence="2">
    <location>
        <begin position="50"/>
        <end position="217"/>
    </location>
</feature>
<name>D5U154_THEAM</name>
<evidence type="ECO:0000313" key="3">
    <source>
        <dbReference type="EMBL" id="ADG90854.1"/>
    </source>
</evidence>
<dbReference type="Proteomes" id="UP000002376">
    <property type="component" value="Chromosome"/>
</dbReference>
<dbReference type="SUPFAM" id="SSF53448">
    <property type="entry name" value="Nucleotide-diphospho-sugar transferases"/>
    <property type="match status" value="1"/>
</dbReference>
<reference evidence="4" key="2">
    <citation type="journal article" date="2010" name="Stand. Genomic Sci.">
        <title>Complete genome sequence of Thermosphaera aggregans type strain (M11TLT).</title>
        <authorList>
            <person name="Spring S."/>
            <person name="Rachel R."/>
            <person name="Lapidus A."/>
            <person name="Davenport K."/>
            <person name="Tice H."/>
            <person name="Copeland A."/>
            <person name="Cheng J.-F."/>
            <person name="Lucas S."/>
            <person name="Chen F."/>
            <person name="Nolan M."/>
            <person name="Bruce D."/>
            <person name="Goodwin L."/>
            <person name="Pitluck S."/>
            <person name="Ivanova N."/>
            <person name="Mavromatis K."/>
            <person name="Ovchinnikova G."/>
            <person name="Pati A."/>
            <person name="Chen A."/>
            <person name="Palaniappan K."/>
            <person name="Land M."/>
            <person name="Hauser L."/>
            <person name="Chang Y.-J."/>
            <person name="Jeffries C.C."/>
            <person name="Brettin T."/>
            <person name="Detter J.C."/>
            <person name="Tapia R."/>
            <person name="Han C."/>
            <person name="Heimerl T."/>
            <person name="Weikl F."/>
            <person name="Brambilla E."/>
            <person name="Goker M."/>
            <person name="Bristow J."/>
            <person name="Eisen J.A."/>
            <person name="Markowitz V."/>
            <person name="Hugenholtz P."/>
            <person name="Kyrpides N.C."/>
            <person name="Klenk H.-P."/>
        </authorList>
    </citation>
    <scope>NUCLEOTIDE SEQUENCE [LARGE SCALE GENOMIC DNA]</scope>
    <source>
        <strain evidence="4">DSM 11486 / M11TL</strain>
    </source>
</reference>
<dbReference type="KEGG" id="tag:Tagg_0581"/>
<dbReference type="STRING" id="633148.Tagg_0581"/>
<dbReference type="PANTHER" id="PTHR43630:SF2">
    <property type="entry name" value="GLYCOSYLTRANSFERASE"/>
    <property type="match status" value="1"/>
</dbReference>
<keyword evidence="3" id="KW-0808">Transferase</keyword>
<dbReference type="eggNOG" id="arCOG01389">
    <property type="taxonomic scope" value="Archaea"/>
</dbReference>
<dbReference type="GeneID" id="9165595"/>
<dbReference type="HOGENOM" id="CLU_062567_0_0_2"/>
<dbReference type="RefSeq" id="WP_013129447.1">
    <property type="nucleotide sequence ID" value="NC_014160.1"/>
</dbReference>
<reference evidence="3 4" key="1">
    <citation type="journal article" date="2010" name="Stand. Genomic Sci.">
        <title>Complete genome sequence of Thermosphaera aggregans type strain (M11TL).</title>
        <authorList>
            <person name="Spring S."/>
            <person name="Rachel R."/>
            <person name="Lapidus A."/>
            <person name="Davenport K."/>
            <person name="Tice H."/>
            <person name="Copeland A."/>
            <person name="Cheng J.F."/>
            <person name="Lucas S."/>
            <person name="Chen F."/>
            <person name="Nolan M."/>
            <person name="Bruce D."/>
            <person name="Goodwin L."/>
            <person name="Pitluck S."/>
            <person name="Ivanova N."/>
            <person name="Mavromatis K."/>
            <person name="Ovchinnikova G."/>
            <person name="Pati A."/>
            <person name="Chen A."/>
            <person name="Palaniappan K."/>
            <person name="Land M."/>
            <person name="Hauser L."/>
            <person name="Chang Y.J."/>
            <person name="Jeffries C.C."/>
            <person name="Brettin T."/>
            <person name="Detter J.C."/>
            <person name="Tapia R."/>
            <person name="Han C."/>
            <person name="Heimerl T."/>
            <person name="Weikl F."/>
            <person name="Brambilla E."/>
            <person name="Goker M."/>
            <person name="Bristow J."/>
            <person name="Eisen J.A."/>
            <person name="Markowitz V."/>
            <person name="Hugenholtz P."/>
            <person name="Kyrpides N.C."/>
            <person name="Klenk H.P."/>
        </authorList>
    </citation>
    <scope>NUCLEOTIDE SEQUENCE [LARGE SCALE GENOMIC DNA]</scope>
    <source>
        <strain evidence="4">DSM 11486 / M11TL</strain>
    </source>
</reference>
<dbReference type="GO" id="GO:0016740">
    <property type="term" value="F:transferase activity"/>
    <property type="evidence" value="ECO:0007669"/>
    <property type="project" value="UniProtKB-KW"/>
</dbReference>
<keyword evidence="1" id="KW-1133">Transmembrane helix</keyword>
<feature type="transmembrane region" description="Helical" evidence="1">
    <location>
        <begin position="292"/>
        <end position="309"/>
    </location>
</feature>
<keyword evidence="4" id="KW-1185">Reference proteome</keyword>
<evidence type="ECO:0000313" key="4">
    <source>
        <dbReference type="Proteomes" id="UP000002376"/>
    </source>
</evidence>
<evidence type="ECO:0000256" key="1">
    <source>
        <dbReference type="SAM" id="Phobius"/>
    </source>
</evidence>
<dbReference type="CAZy" id="GT2">
    <property type="family name" value="Glycosyltransferase Family 2"/>
</dbReference>
<dbReference type="InterPro" id="IPR029044">
    <property type="entry name" value="Nucleotide-diphossugar_trans"/>
</dbReference>
<dbReference type="Pfam" id="PF00535">
    <property type="entry name" value="Glycos_transf_2"/>
    <property type="match status" value="1"/>
</dbReference>
<sequence>MHFDALLIVAIGLGLLHFGFPLAYYCYLKKLWLNKPWDVRSDPEYKPRVSIIVPTYNEAKLVRQKLDDIASQDYPKNLVEIIVVDSASTDGTLEVVKEWIADHRDVKAKLIEENARRGKAHALNKTLKVAMGEVVIITDVDSAWPSRDTLASALSWFSDPLVGAVTCLKVPTRGGFIGVERGYRDLYNVVRLCESKRFSTPVFHGELAAFRRDLLVKLGGFPVDIGADDSHTATLIAISGFRAIAVDNALCTELVPREGYHMWRIRRAQHLIQHFAKALGLLSKAPRGFKPVLLAEAWLLLVATTILLYKALTGTATATILLAAGTALLLFKPYRTWIATQAYLVTATIRNLWTKEIAWEKQEKS</sequence>
<protein>
    <submittedName>
        <fullName evidence="3">Glycosyl transferase family 2</fullName>
    </submittedName>
</protein>
<dbReference type="AlphaFoldDB" id="D5U154"/>
<accession>D5U154</accession>
<dbReference type="Gene3D" id="3.90.550.10">
    <property type="entry name" value="Spore Coat Polysaccharide Biosynthesis Protein SpsA, Chain A"/>
    <property type="match status" value="1"/>
</dbReference>
<dbReference type="OrthoDB" id="43988at2157"/>
<dbReference type="EMBL" id="CP001939">
    <property type="protein sequence ID" value="ADG90854.1"/>
    <property type="molecule type" value="Genomic_DNA"/>
</dbReference>
<dbReference type="InterPro" id="IPR001173">
    <property type="entry name" value="Glyco_trans_2-like"/>
</dbReference>
<reference key="3">
    <citation type="submission" date="2010-02" db="EMBL/GenBank/DDBJ databases">
        <title>Complete genome sequence of Thermosphaera aggregans type strain (M11TL).</title>
        <authorList>
            <consortium name="US DOE Joint Genome Institute (JGI-PGF)"/>
            <person name="Spring S."/>
            <person name="Lapidus A."/>
            <person name="Munk C."/>
            <person name="Schroeder M."/>
            <person name="Glavina Del Rio T."/>
            <person name="Tice H."/>
            <person name="Copeland A."/>
            <person name="Cheng J.-F."/>
            <person name="Lucas S."/>
            <person name="Chen F."/>
            <person name="Nolan M."/>
            <person name="Bruce D."/>
            <person name="Goodwin L."/>
            <person name="Pitluck S."/>
            <person name="Ivanova N."/>
            <person name="Mavromatis K."/>
            <person name="Ovchinnikova G."/>
            <person name="Pati A."/>
            <person name="Chen A."/>
            <person name="Palaniappan K."/>
            <person name="Land M."/>
            <person name="Hauser L."/>
            <person name="Chang Y.-J."/>
            <person name="Jeffries C.C."/>
            <person name="Brettin T."/>
            <person name="Detter J.C."/>
            <person name="Tapia R."/>
            <person name="Han C."/>
            <person name="Chain P."/>
            <person name="Heimerl T."/>
            <person name="Weik F."/>
            <person name="Goker M."/>
            <person name="Rachel R."/>
            <person name="Bristow J."/>
            <person name="Eisen J.A."/>
            <person name="Markowitz V."/>
            <person name="Hugenholtz P."/>
            <person name="Kyrpides N.C."/>
            <person name="Klenk H.-P."/>
        </authorList>
    </citation>
    <scope>NUCLEOTIDE SEQUENCE</scope>
    <source>
        <strain>DSM 11486</strain>
    </source>
</reference>